<accession>A0ABT4DQJ2</accession>
<evidence type="ECO:0000256" key="8">
    <source>
        <dbReference type="SAM" id="MobiDB-lite"/>
    </source>
</evidence>
<sequence>MHWLFLLGAIVLEIAGTVSMKLSQGFTRLLPSALMIVFYLLAFTSLNFSLKQINVSIAYAIWSGVGTAAIAVIGYMYFQEELTFLKIASIILIILGVIGLNIGGGAHESQENDSRAMQGSEQEKRMKPLVANSADPALTRDVQIAESRE</sequence>
<keyword evidence="5 9" id="KW-1133">Transmembrane helix</keyword>
<evidence type="ECO:0000256" key="7">
    <source>
        <dbReference type="RuleBase" id="RU003942"/>
    </source>
</evidence>
<keyword evidence="6 9" id="KW-0472">Membrane</keyword>
<comment type="subcellular location">
    <subcellularLocation>
        <location evidence="1 7">Cell membrane</location>
        <topology evidence="1 7">Multi-pass membrane protein</topology>
    </subcellularLocation>
</comment>
<name>A0ABT4DQJ2_9BACL</name>
<comment type="similarity">
    <text evidence="7">Belongs to the drug/metabolite transporter (DMT) superfamily. Small multidrug resistance (SMR) (TC 2.A.7.1) family.</text>
</comment>
<dbReference type="GeneID" id="77005075"/>
<dbReference type="SUPFAM" id="SSF103481">
    <property type="entry name" value="Multidrug resistance efflux transporter EmrE"/>
    <property type="match status" value="1"/>
</dbReference>
<feature type="region of interest" description="Disordered" evidence="8">
    <location>
        <begin position="107"/>
        <end position="149"/>
    </location>
</feature>
<evidence type="ECO:0000256" key="9">
    <source>
        <dbReference type="SAM" id="Phobius"/>
    </source>
</evidence>
<evidence type="ECO:0000313" key="11">
    <source>
        <dbReference type="Proteomes" id="UP001207626"/>
    </source>
</evidence>
<feature type="transmembrane region" description="Helical" evidence="9">
    <location>
        <begin position="84"/>
        <end position="102"/>
    </location>
</feature>
<evidence type="ECO:0000256" key="2">
    <source>
        <dbReference type="ARBA" id="ARBA00022448"/>
    </source>
</evidence>
<dbReference type="Pfam" id="PF00893">
    <property type="entry name" value="Multi_Drug_Res"/>
    <property type="match status" value="1"/>
</dbReference>
<dbReference type="PANTHER" id="PTHR30561:SF1">
    <property type="entry name" value="MULTIDRUG TRANSPORTER EMRE"/>
    <property type="match status" value="1"/>
</dbReference>
<evidence type="ECO:0000256" key="4">
    <source>
        <dbReference type="ARBA" id="ARBA00022692"/>
    </source>
</evidence>
<feature type="transmembrane region" description="Helical" evidence="9">
    <location>
        <begin position="29"/>
        <end position="50"/>
    </location>
</feature>
<keyword evidence="4 7" id="KW-0812">Transmembrane</keyword>
<organism evidence="10 11">
    <name type="scientific">Paenibacillus apiarius</name>
    <dbReference type="NCBI Taxonomy" id="46240"/>
    <lineage>
        <taxon>Bacteria</taxon>
        <taxon>Bacillati</taxon>
        <taxon>Bacillota</taxon>
        <taxon>Bacilli</taxon>
        <taxon>Bacillales</taxon>
        <taxon>Paenibacillaceae</taxon>
        <taxon>Paenibacillus</taxon>
    </lineage>
</organism>
<reference evidence="10 11" key="1">
    <citation type="submission" date="2022-05" db="EMBL/GenBank/DDBJ databases">
        <title>Genome Sequencing of Bee-Associated Microbes.</title>
        <authorList>
            <person name="Dunlap C."/>
        </authorList>
    </citation>
    <scope>NUCLEOTIDE SEQUENCE [LARGE SCALE GENOMIC DNA]</scope>
    <source>
        <strain evidence="10 11">NRRL NRS-1438</strain>
    </source>
</reference>
<proteinExistence type="inferred from homology"/>
<dbReference type="EMBL" id="JAMDLW010000009">
    <property type="protein sequence ID" value="MCY9519632.1"/>
    <property type="molecule type" value="Genomic_DNA"/>
</dbReference>
<dbReference type="PANTHER" id="PTHR30561">
    <property type="entry name" value="SMR FAMILY PROTON-DEPENDENT DRUG EFFLUX TRANSPORTER SUGE"/>
    <property type="match status" value="1"/>
</dbReference>
<comment type="caution">
    <text evidence="10">The sequence shown here is derived from an EMBL/GenBank/DDBJ whole genome shotgun (WGS) entry which is preliminary data.</text>
</comment>
<evidence type="ECO:0000256" key="3">
    <source>
        <dbReference type="ARBA" id="ARBA00022475"/>
    </source>
</evidence>
<dbReference type="Proteomes" id="UP001207626">
    <property type="component" value="Unassembled WGS sequence"/>
</dbReference>
<evidence type="ECO:0000313" key="10">
    <source>
        <dbReference type="EMBL" id="MCY9519632.1"/>
    </source>
</evidence>
<dbReference type="InterPro" id="IPR000390">
    <property type="entry name" value="Small_drug/metabolite_transptr"/>
</dbReference>
<keyword evidence="3" id="KW-1003">Cell membrane</keyword>
<dbReference type="Gene3D" id="1.10.3730.20">
    <property type="match status" value="1"/>
</dbReference>
<dbReference type="RefSeq" id="WP_206097082.1">
    <property type="nucleotide sequence ID" value="NZ_JAFFHZ010000001.1"/>
</dbReference>
<evidence type="ECO:0000256" key="6">
    <source>
        <dbReference type="ARBA" id="ARBA00023136"/>
    </source>
</evidence>
<gene>
    <name evidence="10" type="ORF">M5X09_08040</name>
</gene>
<keyword evidence="2" id="KW-0813">Transport</keyword>
<feature type="transmembrane region" description="Helical" evidence="9">
    <location>
        <begin position="57"/>
        <end position="78"/>
    </location>
</feature>
<keyword evidence="11" id="KW-1185">Reference proteome</keyword>
<protein>
    <submittedName>
        <fullName evidence="10">Multidrug efflux SMR transporter</fullName>
    </submittedName>
</protein>
<evidence type="ECO:0000256" key="5">
    <source>
        <dbReference type="ARBA" id="ARBA00022989"/>
    </source>
</evidence>
<dbReference type="InterPro" id="IPR045324">
    <property type="entry name" value="Small_multidrug_res"/>
</dbReference>
<evidence type="ECO:0000256" key="1">
    <source>
        <dbReference type="ARBA" id="ARBA00004651"/>
    </source>
</evidence>
<dbReference type="InterPro" id="IPR037185">
    <property type="entry name" value="EmrE-like"/>
</dbReference>